<gene>
    <name evidence="7" type="ORF">KC19_12G128100</name>
</gene>
<evidence type="ECO:0000313" key="7">
    <source>
        <dbReference type="EMBL" id="KAG0554890.1"/>
    </source>
</evidence>
<dbReference type="PANTHER" id="PTHR31234">
    <property type="entry name" value="LATE EMBRYOGENESIS ABUNDANT (LEA) HYDROXYPROLINE-RICH GLYCOPROTEIN FAMILY"/>
    <property type="match status" value="1"/>
</dbReference>
<dbReference type="SUPFAM" id="SSF117070">
    <property type="entry name" value="LEA14-like"/>
    <property type="match status" value="1"/>
</dbReference>
<keyword evidence="2 5" id="KW-0812">Transmembrane</keyword>
<evidence type="ECO:0000256" key="3">
    <source>
        <dbReference type="ARBA" id="ARBA00022989"/>
    </source>
</evidence>
<reference evidence="7" key="1">
    <citation type="submission" date="2020-06" db="EMBL/GenBank/DDBJ databases">
        <title>WGS assembly of Ceratodon purpureus strain R40.</title>
        <authorList>
            <person name="Carey S.B."/>
            <person name="Jenkins J."/>
            <person name="Shu S."/>
            <person name="Lovell J.T."/>
            <person name="Sreedasyam A."/>
            <person name="Maumus F."/>
            <person name="Tiley G.P."/>
            <person name="Fernandez-Pozo N."/>
            <person name="Barry K."/>
            <person name="Chen C."/>
            <person name="Wang M."/>
            <person name="Lipzen A."/>
            <person name="Daum C."/>
            <person name="Saski C.A."/>
            <person name="Payton A.C."/>
            <person name="Mcbreen J.C."/>
            <person name="Conrad R.E."/>
            <person name="Kollar L.M."/>
            <person name="Olsson S."/>
            <person name="Huttunen S."/>
            <person name="Landis J.B."/>
            <person name="Wickett N.J."/>
            <person name="Johnson M.G."/>
            <person name="Rensing S.A."/>
            <person name="Grimwood J."/>
            <person name="Schmutz J."/>
            <person name="Mcdaniel S.F."/>
        </authorList>
    </citation>
    <scope>NUCLEOTIDE SEQUENCE</scope>
    <source>
        <strain evidence="7">R40</strain>
    </source>
</reference>
<dbReference type="Pfam" id="PF03168">
    <property type="entry name" value="LEA_2"/>
    <property type="match status" value="1"/>
</dbReference>
<evidence type="ECO:0000256" key="1">
    <source>
        <dbReference type="ARBA" id="ARBA00004167"/>
    </source>
</evidence>
<organism evidence="7 8">
    <name type="scientific">Ceratodon purpureus</name>
    <name type="common">Fire moss</name>
    <name type="synonym">Dicranum purpureum</name>
    <dbReference type="NCBI Taxonomy" id="3225"/>
    <lineage>
        <taxon>Eukaryota</taxon>
        <taxon>Viridiplantae</taxon>
        <taxon>Streptophyta</taxon>
        <taxon>Embryophyta</taxon>
        <taxon>Bryophyta</taxon>
        <taxon>Bryophytina</taxon>
        <taxon>Bryopsida</taxon>
        <taxon>Dicranidae</taxon>
        <taxon>Pseudoditrichales</taxon>
        <taxon>Ditrichaceae</taxon>
        <taxon>Ceratodon</taxon>
    </lineage>
</organism>
<dbReference type="Proteomes" id="UP000822688">
    <property type="component" value="Chromosome 12"/>
</dbReference>
<feature type="transmembrane region" description="Helical" evidence="5">
    <location>
        <begin position="39"/>
        <end position="60"/>
    </location>
</feature>
<dbReference type="PANTHER" id="PTHR31234:SF65">
    <property type="entry name" value="LATE EMBRYOGENESIS ABUNDANT PROTEIN, LEA_2 SUBGROUP"/>
    <property type="match status" value="1"/>
</dbReference>
<comment type="subcellular location">
    <subcellularLocation>
        <location evidence="1">Membrane</location>
        <topology evidence="1">Single-pass membrane protein</topology>
    </subcellularLocation>
</comment>
<evidence type="ECO:0000256" key="2">
    <source>
        <dbReference type="ARBA" id="ARBA00022692"/>
    </source>
</evidence>
<dbReference type="GO" id="GO:0016020">
    <property type="term" value="C:membrane"/>
    <property type="evidence" value="ECO:0007669"/>
    <property type="project" value="UniProtKB-SubCell"/>
</dbReference>
<dbReference type="InterPro" id="IPR044839">
    <property type="entry name" value="NDR1-like"/>
</dbReference>
<comment type="caution">
    <text evidence="7">The sequence shown here is derived from an EMBL/GenBank/DDBJ whole genome shotgun (WGS) entry which is preliminary data.</text>
</comment>
<dbReference type="EMBL" id="CM026433">
    <property type="protein sequence ID" value="KAG0554890.1"/>
    <property type="molecule type" value="Genomic_DNA"/>
</dbReference>
<evidence type="ECO:0000313" key="8">
    <source>
        <dbReference type="Proteomes" id="UP000822688"/>
    </source>
</evidence>
<keyword evidence="3 5" id="KW-1133">Transmembrane helix</keyword>
<dbReference type="InterPro" id="IPR004864">
    <property type="entry name" value="LEA_2"/>
</dbReference>
<dbReference type="Gene3D" id="2.60.40.1820">
    <property type="match status" value="1"/>
</dbReference>
<evidence type="ECO:0000256" key="5">
    <source>
        <dbReference type="SAM" id="Phobius"/>
    </source>
</evidence>
<feature type="domain" description="Late embryogenesis abundant protein LEA-2 subgroup" evidence="6">
    <location>
        <begin position="103"/>
        <end position="195"/>
    </location>
</feature>
<keyword evidence="4 5" id="KW-0472">Membrane</keyword>
<keyword evidence="8" id="KW-1185">Reference proteome</keyword>
<proteinExistence type="predicted"/>
<accession>A0A8T0G783</accession>
<name>A0A8T0G783_CERPU</name>
<dbReference type="GO" id="GO:0098542">
    <property type="term" value="P:defense response to other organism"/>
    <property type="evidence" value="ECO:0007669"/>
    <property type="project" value="InterPro"/>
</dbReference>
<sequence length="221" mass="24174">MVQKQGFYKMELSDPSNGTVEEDGLKTQVVKPAYKRRKWGLCCGVCFVVILALGIVAIALSQTIFKFRDPKIALNNVKVQNVSMNLDLASLSTLLSVSVSADVQVDNPNYYDFRYNNSTMVLAYHGSQVGVVELGGGTIRSRKIVDLPAVITVEALKLVLNGLQDLTSGVASLTLNAVIPGRVNLARIYKRHVTAILNCDIDVFIGNQTLKQNTCKQTIKL</sequence>
<protein>
    <recommendedName>
        <fullName evidence="6">Late embryogenesis abundant protein LEA-2 subgroup domain-containing protein</fullName>
    </recommendedName>
</protein>
<dbReference type="AlphaFoldDB" id="A0A8T0G783"/>
<evidence type="ECO:0000259" key="6">
    <source>
        <dbReference type="Pfam" id="PF03168"/>
    </source>
</evidence>
<evidence type="ECO:0000256" key="4">
    <source>
        <dbReference type="ARBA" id="ARBA00023136"/>
    </source>
</evidence>